<protein>
    <submittedName>
        <fullName evidence="1">Uncharacterized protein</fullName>
    </submittedName>
</protein>
<reference evidence="1 2" key="1">
    <citation type="journal article" date="2020" name="Microb. Genom.">
        <title>Genetic diversity of clinical and environmental Mucorales isolates obtained from an investigation of mucormycosis cases among solid organ transplant recipients.</title>
        <authorList>
            <person name="Nguyen M.H."/>
            <person name="Kaul D."/>
            <person name="Muto C."/>
            <person name="Cheng S.J."/>
            <person name="Richter R.A."/>
            <person name="Bruno V.M."/>
            <person name="Liu G."/>
            <person name="Beyhan S."/>
            <person name="Sundermann A.J."/>
            <person name="Mounaud S."/>
            <person name="Pasculle A.W."/>
            <person name="Nierman W.C."/>
            <person name="Driscoll E."/>
            <person name="Cumbie R."/>
            <person name="Clancy C.J."/>
            <person name="Dupont C.L."/>
        </authorList>
    </citation>
    <scope>NUCLEOTIDE SEQUENCE [LARGE SCALE GENOMIC DNA]</scope>
    <source>
        <strain evidence="1 2">GL24</strain>
    </source>
</reference>
<evidence type="ECO:0000313" key="1">
    <source>
        <dbReference type="EMBL" id="KAG1541517.1"/>
    </source>
</evidence>
<comment type="caution">
    <text evidence="1">The sequence shown here is derived from an EMBL/GenBank/DDBJ whole genome shotgun (WGS) entry which is preliminary data.</text>
</comment>
<accession>A0A9P6Y8C7</accession>
<keyword evidence="2" id="KW-1185">Reference proteome</keyword>
<name>A0A9P6Y8C7_9FUNG</name>
<dbReference type="EMBL" id="JAANIU010006522">
    <property type="protein sequence ID" value="KAG1541517.1"/>
    <property type="molecule type" value="Genomic_DNA"/>
</dbReference>
<evidence type="ECO:0000313" key="2">
    <source>
        <dbReference type="Proteomes" id="UP000740926"/>
    </source>
</evidence>
<dbReference type="Proteomes" id="UP000740926">
    <property type="component" value="Unassembled WGS sequence"/>
</dbReference>
<dbReference type="AlphaFoldDB" id="A0A9P6Y8C7"/>
<proteinExistence type="predicted"/>
<gene>
    <name evidence="1" type="ORF">G6F50_014226</name>
</gene>
<organism evidence="1 2">
    <name type="scientific">Rhizopus delemar</name>
    <dbReference type="NCBI Taxonomy" id="936053"/>
    <lineage>
        <taxon>Eukaryota</taxon>
        <taxon>Fungi</taxon>
        <taxon>Fungi incertae sedis</taxon>
        <taxon>Mucoromycota</taxon>
        <taxon>Mucoromycotina</taxon>
        <taxon>Mucoromycetes</taxon>
        <taxon>Mucorales</taxon>
        <taxon>Mucorineae</taxon>
        <taxon>Rhizopodaceae</taxon>
        <taxon>Rhizopus</taxon>
    </lineage>
</organism>
<sequence length="137" mass="14679">MVPRGVTAREVAAGGAAVGHEQRVAGEQRIADQVGDAVAGVAGHGDHLAAQFAKRKDFAIAEQVVEDFIRSRKLQAVARRKSGLHRADAFADGQRGLRKALLEPAPGRHMVGVGVRFQQPAQLQALLFNGLQRGMQR</sequence>